<dbReference type="Pfam" id="PF17785">
    <property type="entry name" value="PUA_3"/>
    <property type="match status" value="1"/>
</dbReference>
<evidence type="ECO:0000256" key="3">
    <source>
        <dbReference type="ARBA" id="ARBA00022552"/>
    </source>
</evidence>
<organism evidence="10 11">
    <name type="scientific">Halioglobus japonicus</name>
    <dbReference type="NCBI Taxonomy" id="930805"/>
    <lineage>
        <taxon>Bacteria</taxon>
        <taxon>Pseudomonadati</taxon>
        <taxon>Pseudomonadota</taxon>
        <taxon>Gammaproteobacteria</taxon>
        <taxon>Cellvibrionales</taxon>
        <taxon>Halieaceae</taxon>
        <taxon>Halioglobus</taxon>
    </lineage>
</organism>
<keyword evidence="11" id="KW-1185">Reference proteome</keyword>
<protein>
    <submittedName>
        <fullName evidence="10">Class I SAM-dependent rRNA methyltransferase</fullName>
    </submittedName>
</protein>
<dbReference type="Pfam" id="PF10672">
    <property type="entry name" value="Methyltrans_SAM"/>
    <property type="match status" value="1"/>
</dbReference>
<sequence>MTVDLYLRKGADRRLRGGHLWIYSNEIDTAVNGLGQFQAGDLVSVRATDGKLLGSAYMEPQSLICARLYAPGEQLPLNAELFQRRLYEALAIREAAFDKPYYRLVYGDSDLLPGLVIDRFGDYLVVQLNNSGIERYGEAVVEALKNTFNPTGILLRGDSRSRRESGLDEEIEVVFGEVPESVELEENGVRFLAPVHGGQKTGWFYDHRMARARLAPWVAGKSVLDVYSYIGGWGIQAAAFGAAEVCCLDSSALALEGAQANAALNGVADRFNTRQGSAPETMKHMIDEGLGYDVVILDPPAFIQRRKDIKKGITAYRRINELGLRLLRPGGLLVAGSCSMHLARADLISAMQQAAVRAGCRLRVVEQGAQGPDHPVHPAIPETEYLKAVFAVRS</sequence>
<dbReference type="Proteomes" id="UP000235162">
    <property type="component" value="Unassembled WGS sequence"/>
</dbReference>
<dbReference type="InterPro" id="IPR041532">
    <property type="entry name" value="RlmI-like_PUA"/>
</dbReference>
<dbReference type="PANTHER" id="PTHR42873">
    <property type="entry name" value="RIBOSOMAL RNA LARGE SUBUNIT METHYLTRANSFERASE"/>
    <property type="match status" value="1"/>
</dbReference>
<dbReference type="Gene3D" id="3.40.50.150">
    <property type="entry name" value="Vaccinia Virus protein VP39"/>
    <property type="match status" value="1"/>
</dbReference>
<feature type="domain" description="RlmI-like PUA" evidence="9">
    <location>
        <begin position="5"/>
        <end position="69"/>
    </location>
</feature>
<dbReference type="GO" id="GO:0032259">
    <property type="term" value="P:methylation"/>
    <property type="evidence" value="ECO:0007669"/>
    <property type="project" value="UniProtKB-KW"/>
</dbReference>
<comment type="caution">
    <text evidence="10">The sequence shown here is derived from an EMBL/GenBank/DDBJ whole genome shotgun (WGS) entry which is preliminary data.</text>
</comment>
<evidence type="ECO:0000256" key="5">
    <source>
        <dbReference type="ARBA" id="ARBA00022679"/>
    </source>
</evidence>
<evidence type="ECO:0000256" key="7">
    <source>
        <dbReference type="ARBA" id="ARBA00038091"/>
    </source>
</evidence>
<accession>A0AAP8MCW4</accession>
<gene>
    <name evidence="10" type="ORF">C0029_12605</name>
</gene>
<evidence type="ECO:0000313" key="11">
    <source>
        <dbReference type="Proteomes" id="UP000235162"/>
    </source>
</evidence>
<comment type="subcellular location">
    <subcellularLocation>
        <location evidence="1">Cytoplasm</location>
    </subcellularLocation>
</comment>
<dbReference type="GO" id="GO:0003723">
    <property type="term" value="F:RNA binding"/>
    <property type="evidence" value="ECO:0007669"/>
    <property type="project" value="InterPro"/>
</dbReference>
<reference evidence="10 11" key="1">
    <citation type="submission" date="2018-01" db="EMBL/GenBank/DDBJ databases">
        <title>The draft genome sequence of Halioglobus japonicus S1-36.</title>
        <authorList>
            <person name="Du Z.-J."/>
            <person name="Shi M.-J."/>
        </authorList>
    </citation>
    <scope>NUCLEOTIDE SEQUENCE [LARGE SCALE GENOMIC DNA]</scope>
    <source>
        <strain evidence="10 11">S1-36</strain>
    </source>
</reference>
<dbReference type="Gene3D" id="2.30.130.10">
    <property type="entry name" value="PUA domain"/>
    <property type="match status" value="1"/>
</dbReference>
<dbReference type="PROSITE" id="PS50890">
    <property type="entry name" value="PUA"/>
    <property type="match status" value="1"/>
</dbReference>
<dbReference type="InterPro" id="IPR015947">
    <property type="entry name" value="PUA-like_sf"/>
</dbReference>
<dbReference type="PANTHER" id="PTHR42873:SF1">
    <property type="entry name" value="S-ADENOSYLMETHIONINE-DEPENDENT METHYLTRANSFERASE DOMAIN-CONTAINING PROTEIN"/>
    <property type="match status" value="1"/>
</dbReference>
<evidence type="ECO:0000256" key="2">
    <source>
        <dbReference type="ARBA" id="ARBA00022490"/>
    </source>
</evidence>
<dbReference type="RefSeq" id="WP_084198257.1">
    <property type="nucleotide sequence ID" value="NZ_BMYL01000003.1"/>
</dbReference>
<dbReference type="CDD" id="cd11572">
    <property type="entry name" value="RlmI_M_like"/>
    <property type="match status" value="1"/>
</dbReference>
<evidence type="ECO:0000256" key="1">
    <source>
        <dbReference type="ARBA" id="ARBA00004496"/>
    </source>
</evidence>
<evidence type="ECO:0000313" key="10">
    <source>
        <dbReference type="EMBL" id="PLW85460.1"/>
    </source>
</evidence>
<keyword evidence="6" id="KW-0949">S-adenosyl-L-methionine</keyword>
<dbReference type="SUPFAM" id="SSF88697">
    <property type="entry name" value="PUA domain-like"/>
    <property type="match status" value="1"/>
</dbReference>
<dbReference type="AlphaFoldDB" id="A0AAP8MCW4"/>
<dbReference type="CDD" id="cd02440">
    <property type="entry name" value="AdoMet_MTases"/>
    <property type="match status" value="1"/>
</dbReference>
<feature type="domain" description="S-adenosylmethionine-dependent methyltransferase" evidence="8">
    <location>
        <begin position="168"/>
        <end position="376"/>
    </location>
</feature>
<name>A0AAP8MCW4_9GAMM</name>
<dbReference type="KEGG" id="hja:BST95_04040"/>
<dbReference type="InterPro" id="IPR019614">
    <property type="entry name" value="SAM-dep_methyl-trfase"/>
</dbReference>
<dbReference type="Gene3D" id="3.30.750.80">
    <property type="entry name" value="RNA methyltransferase domain (HRMD) like"/>
    <property type="match status" value="1"/>
</dbReference>
<evidence type="ECO:0000259" key="8">
    <source>
        <dbReference type="Pfam" id="PF10672"/>
    </source>
</evidence>
<keyword evidence="3" id="KW-0698">rRNA processing</keyword>
<dbReference type="InterPro" id="IPR029063">
    <property type="entry name" value="SAM-dependent_MTases_sf"/>
</dbReference>
<dbReference type="GO" id="GO:0005737">
    <property type="term" value="C:cytoplasm"/>
    <property type="evidence" value="ECO:0007669"/>
    <property type="project" value="UniProtKB-SubCell"/>
</dbReference>
<keyword evidence="4 10" id="KW-0489">Methyltransferase</keyword>
<evidence type="ECO:0000256" key="6">
    <source>
        <dbReference type="ARBA" id="ARBA00022691"/>
    </source>
</evidence>
<dbReference type="CDD" id="cd21153">
    <property type="entry name" value="PUA_RlmI"/>
    <property type="match status" value="1"/>
</dbReference>
<dbReference type="GO" id="GO:0008168">
    <property type="term" value="F:methyltransferase activity"/>
    <property type="evidence" value="ECO:0007669"/>
    <property type="project" value="UniProtKB-KW"/>
</dbReference>
<keyword evidence="2" id="KW-0963">Cytoplasm</keyword>
<dbReference type="SUPFAM" id="SSF53335">
    <property type="entry name" value="S-adenosyl-L-methionine-dependent methyltransferases"/>
    <property type="match status" value="1"/>
</dbReference>
<evidence type="ECO:0000256" key="4">
    <source>
        <dbReference type="ARBA" id="ARBA00022603"/>
    </source>
</evidence>
<proteinExistence type="inferred from homology"/>
<dbReference type="GO" id="GO:0006364">
    <property type="term" value="P:rRNA processing"/>
    <property type="evidence" value="ECO:0007669"/>
    <property type="project" value="UniProtKB-KW"/>
</dbReference>
<comment type="similarity">
    <text evidence="7">Belongs to the methyltransferase superfamily. RlmI family.</text>
</comment>
<evidence type="ECO:0000259" key="9">
    <source>
        <dbReference type="Pfam" id="PF17785"/>
    </source>
</evidence>
<keyword evidence="5" id="KW-0808">Transferase</keyword>
<dbReference type="EMBL" id="PKUR01000003">
    <property type="protein sequence ID" value="PLW85460.1"/>
    <property type="molecule type" value="Genomic_DNA"/>
</dbReference>
<dbReference type="InterPro" id="IPR036974">
    <property type="entry name" value="PUA_sf"/>
</dbReference>